<dbReference type="PANTHER" id="PTHR13061">
    <property type="entry name" value="DYNACTIN SUBUNIT P25"/>
    <property type="match status" value="1"/>
</dbReference>
<dbReference type="InterPro" id="IPR050484">
    <property type="entry name" value="Transf_Hexapept/Carb_Anhydrase"/>
</dbReference>
<dbReference type="RefSeq" id="WP_344761364.1">
    <property type="nucleotide sequence ID" value="NZ_BAAAZE010000001.1"/>
</dbReference>
<evidence type="ECO:0000313" key="1">
    <source>
        <dbReference type="EMBL" id="GAA4012211.1"/>
    </source>
</evidence>
<reference evidence="2" key="1">
    <citation type="journal article" date="2019" name="Int. J. Syst. Evol. Microbiol.">
        <title>The Global Catalogue of Microorganisms (GCM) 10K type strain sequencing project: providing services to taxonomists for standard genome sequencing and annotation.</title>
        <authorList>
            <consortium name="The Broad Institute Genomics Platform"/>
            <consortium name="The Broad Institute Genome Sequencing Center for Infectious Disease"/>
            <person name="Wu L."/>
            <person name="Ma J."/>
        </authorList>
    </citation>
    <scope>NUCLEOTIDE SEQUENCE [LARGE SCALE GENOMIC DNA]</scope>
    <source>
        <strain evidence="2">JCM 16673</strain>
    </source>
</reference>
<sequence>MAIYQLGDAIPDIDPSAFVADGATVIGLVTLAANASVWYNVTLRGDNEPIIVGENSNVQEGSVCHTDMGFPLTIGRNVTIGHQAMLHGCTIGDGALIGIQAIILNGAKIGRNCLVGAGALVTEGKEFPDNSLIIGSPAKAVRTLSDEEVTRLQGNASTYVKRAQLFKTSLKRIDG</sequence>
<evidence type="ECO:0000313" key="2">
    <source>
        <dbReference type="Proteomes" id="UP001501353"/>
    </source>
</evidence>
<organism evidence="1 2">
    <name type="scientific">Actimicrobium antarcticum</name>
    <dbReference type="NCBI Taxonomy" id="1051899"/>
    <lineage>
        <taxon>Bacteria</taxon>
        <taxon>Pseudomonadati</taxon>
        <taxon>Pseudomonadota</taxon>
        <taxon>Betaproteobacteria</taxon>
        <taxon>Burkholderiales</taxon>
        <taxon>Oxalobacteraceae</taxon>
        <taxon>Actimicrobium</taxon>
    </lineage>
</organism>
<accession>A0ABP7SIS4</accession>
<dbReference type="Gene3D" id="2.160.10.10">
    <property type="entry name" value="Hexapeptide repeat proteins"/>
    <property type="match status" value="1"/>
</dbReference>
<name>A0ABP7SIS4_9BURK</name>
<comment type="caution">
    <text evidence="1">The sequence shown here is derived from an EMBL/GenBank/DDBJ whole genome shotgun (WGS) entry which is preliminary data.</text>
</comment>
<protein>
    <submittedName>
        <fullName evidence="1">Gamma carbonic anhydrase family protein</fullName>
    </submittedName>
</protein>
<keyword evidence="2" id="KW-1185">Reference proteome</keyword>
<dbReference type="Pfam" id="PF00132">
    <property type="entry name" value="Hexapep"/>
    <property type="match status" value="1"/>
</dbReference>
<gene>
    <name evidence="1" type="ORF">GCM10022212_02240</name>
</gene>
<dbReference type="PANTHER" id="PTHR13061:SF29">
    <property type="entry name" value="GAMMA CARBONIC ANHYDRASE-LIKE 1, MITOCHONDRIAL-RELATED"/>
    <property type="match status" value="1"/>
</dbReference>
<dbReference type="InterPro" id="IPR047324">
    <property type="entry name" value="LbH_gamma_CA-like"/>
</dbReference>
<dbReference type="EMBL" id="BAAAZE010000001">
    <property type="protein sequence ID" value="GAA4012211.1"/>
    <property type="molecule type" value="Genomic_DNA"/>
</dbReference>
<dbReference type="Proteomes" id="UP001501353">
    <property type="component" value="Unassembled WGS sequence"/>
</dbReference>
<dbReference type="InterPro" id="IPR001451">
    <property type="entry name" value="Hexapep"/>
</dbReference>
<dbReference type="SUPFAM" id="SSF51161">
    <property type="entry name" value="Trimeric LpxA-like enzymes"/>
    <property type="match status" value="1"/>
</dbReference>
<dbReference type="CDD" id="cd04645">
    <property type="entry name" value="LbH_gamma_CA_like"/>
    <property type="match status" value="1"/>
</dbReference>
<dbReference type="InterPro" id="IPR011004">
    <property type="entry name" value="Trimer_LpxA-like_sf"/>
</dbReference>
<proteinExistence type="predicted"/>